<dbReference type="Proteomes" id="UP001497512">
    <property type="component" value="Chromosome 11"/>
</dbReference>
<evidence type="ECO:0000313" key="1">
    <source>
        <dbReference type="EMBL" id="CAK9196583.1"/>
    </source>
</evidence>
<proteinExistence type="predicted"/>
<evidence type="ECO:0000313" key="2">
    <source>
        <dbReference type="Proteomes" id="UP001497512"/>
    </source>
</evidence>
<accession>A0ABP0THC8</accession>
<gene>
    <name evidence="1" type="ORF">CSSPTR1EN2_LOCUS3546</name>
</gene>
<reference evidence="1" key="1">
    <citation type="submission" date="2024-02" db="EMBL/GenBank/DDBJ databases">
        <authorList>
            <consortium name="ELIXIR-Norway"/>
            <consortium name="Elixir Norway"/>
        </authorList>
    </citation>
    <scope>NUCLEOTIDE SEQUENCE</scope>
</reference>
<organism evidence="1 2">
    <name type="scientific">Sphagnum troendelagicum</name>
    <dbReference type="NCBI Taxonomy" id="128251"/>
    <lineage>
        <taxon>Eukaryota</taxon>
        <taxon>Viridiplantae</taxon>
        <taxon>Streptophyta</taxon>
        <taxon>Embryophyta</taxon>
        <taxon>Bryophyta</taxon>
        <taxon>Sphagnophytina</taxon>
        <taxon>Sphagnopsida</taxon>
        <taxon>Sphagnales</taxon>
        <taxon>Sphagnaceae</taxon>
        <taxon>Sphagnum</taxon>
    </lineage>
</organism>
<sequence length="70" mass="8027">MEVLDICVGILFCRTNNDEELTDRVSGKFGKCNIYGSLPYSDRARCKYDLAATTADEIRRHRIDVHKLGY</sequence>
<name>A0ABP0THC8_9BRYO</name>
<protein>
    <submittedName>
        <fullName evidence="1">Uncharacterized protein</fullName>
    </submittedName>
</protein>
<dbReference type="EMBL" id="OZ019903">
    <property type="protein sequence ID" value="CAK9196583.1"/>
    <property type="molecule type" value="Genomic_DNA"/>
</dbReference>
<keyword evidence="2" id="KW-1185">Reference proteome</keyword>